<dbReference type="AlphaFoldDB" id="A0A328VS72"/>
<dbReference type="Proteomes" id="UP000248706">
    <property type="component" value="Unassembled WGS sequence"/>
</dbReference>
<name>A0A328VS72_9CHLR</name>
<dbReference type="EMBL" id="MCIF01000002">
    <property type="protein sequence ID" value="RAQ98094.1"/>
    <property type="molecule type" value="Genomic_DNA"/>
</dbReference>
<comment type="caution">
    <text evidence="1">The sequence shown here is derived from an EMBL/GenBank/DDBJ whole genome shotgun (WGS) entry which is preliminary data.</text>
</comment>
<sequence length="68" mass="7008">MGGSLQEASGFRWRAVTFWGTLALGDDAPFHKGMPPGTPGFIQGRKAAPSGSLPGVDMAASSLLSCTR</sequence>
<gene>
    <name evidence="1" type="ORF">A4R35_21315</name>
</gene>
<organism evidence="1 2">
    <name type="scientific">Thermogemmatispora tikiterensis</name>
    <dbReference type="NCBI Taxonomy" id="1825093"/>
    <lineage>
        <taxon>Bacteria</taxon>
        <taxon>Bacillati</taxon>
        <taxon>Chloroflexota</taxon>
        <taxon>Ktedonobacteria</taxon>
        <taxon>Thermogemmatisporales</taxon>
        <taxon>Thermogemmatisporaceae</taxon>
        <taxon>Thermogemmatispora</taxon>
    </lineage>
</organism>
<evidence type="ECO:0000313" key="2">
    <source>
        <dbReference type="Proteomes" id="UP000248706"/>
    </source>
</evidence>
<protein>
    <submittedName>
        <fullName evidence="1">Uncharacterized protein</fullName>
    </submittedName>
</protein>
<keyword evidence="2" id="KW-1185">Reference proteome</keyword>
<reference evidence="1 2" key="1">
    <citation type="submission" date="2016-08" db="EMBL/GenBank/DDBJ databases">
        <title>Analysis of Carbohydrate Active Enzymes in Thermogemmatispora T81 Reveals Carbohydrate Degradation Ability.</title>
        <authorList>
            <person name="Tomazini A."/>
            <person name="Lal S."/>
            <person name="Stott M."/>
            <person name="Henrissat B."/>
            <person name="Polikarpov I."/>
            <person name="Sparling R."/>
            <person name="Levin D.B."/>
        </authorList>
    </citation>
    <scope>NUCLEOTIDE SEQUENCE [LARGE SCALE GENOMIC DNA]</scope>
    <source>
        <strain evidence="1 2">T81</strain>
    </source>
</reference>
<evidence type="ECO:0000313" key="1">
    <source>
        <dbReference type="EMBL" id="RAQ98094.1"/>
    </source>
</evidence>
<proteinExistence type="predicted"/>
<accession>A0A328VS72</accession>